<reference evidence="1 2" key="1">
    <citation type="submission" date="2020-11" db="EMBL/GenBank/DDBJ databases">
        <authorList>
            <person name="Lassalle F."/>
        </authorList>
    </citation>
    <scope>NUCLEOTIDE SEQUENCE [LARGE SCALE GENOMIC DNA]</scope>
    <source>
        <strain evidence="1 2">JC140</strain>
    </source>
</reference>
<proteinExistence type="predicted"/>
<keyword evidence="2" id="KW-1185">Reference proteome</keyword>
<protein>
    <submittedName>
        <fullName evidence="1">Uncharacterized protein</fullName>
    </submittedName>
</protein>
<accession>A0ABM8PFD4</accession>
<name>A0ABM8PFD4_9HYPH</name>
<dbReference type="Pfam" id="PF09957">
    <property type="entry name" value="VapB_antitoxin"/>
    <property type="match status" value="1"/>
</dbReference>
<dbReference type="Proteomes" id="UP000606921">
    <property type="component" value="Unassembled WGS sequence"/>
</dbReference>
<sequence length="82" mass="9175">MRASLDIDDRLLSEAERITGLPAEATVKEALQRLVDSHRQHSEFSNAPQATFEALAAEFRALVAGRTHTPSEELMREGRSER</sequence>
<dbReference type="EMBL" id="CABFWF030000006">
    <property type="protein sequence ID" value="CAD7026865.1"/>
    <property type="molecule type" value="Genomic_DNA"/>
</dbReference>
<dbReference type="InterPro" id="IPR019239">
    <property type="entry name" value="VapB_antitoxin"/>
</dbReference>
<evidence type="ECO:0000313" key="1">
    <source>
        <dbReference type="EMBL" id="CAD7026865.1"/>
    </source>
</evidence>
<comment type="caution">
    <text evidence="1">The sequence shown here is derived from an EMBL/GenBank/DDBJ whole genome shotgun (WGS) entry which is preliminary data.</text>
</comment>
<gene>
    <name evidence="1" type="ORF">REJC140_02428</name>
</gene>
<dbReference type="RefSeq" id="WP_142521296.1">
    <property type="nucleotide sequence ID" value="NZ_CABFWF030000006.1"/>
</dbReference>
<evidence type="ECO:0000313" key="2">
    <source>
        <dbReference type="Proteomes" id="UP000606921"/>
    </source>
</evidence>
<organism evidence="1 2">
    <name type="scientific">Pseudorhizobium endolithicum</name>
    <dbReference type="NCBI Taxonomy" id="1191678"/>
    <lineage>
        <taxon>Bacteria</taxon>
        <taxon>Pseudomonadati</taxon>
        <taxon>Pseudomonadota</taxon>
        <taxon>Alphaproteobacteria</taxon>
        <taxon>Hyphomicrobiales</taxon>
        <taxon>Rhizobiaceae</taxon>
        <taxon>Rhizobium/Agrobacterium group</taxon>
        <taxon>Pseudorhizobium</taxon>
    </lineage>
</organism>